<name>A0ABQ5BEA1_9ASTR</name>
<dbReference type="Proteomes" id="UP001151760">
    <property type="component" value="Unassembled WGS sequence"/>
</dbReference>
<organism evidence="2 3">
    <name type="scientific">Tanacetum coccineum</name>
    <dbReference type="NCBI Taxonomy" id="301880"/>
    <lineage>
        <taxon>Eukaryota</taxon>
        <taxon>Viridiplantae</taxon>
        <taxon>Streptophyta</taxon>
        <taxon>Embryophyta</taxon>
        <taxon>Tracheophyta</taxon>
        <taxon>Spermatophyta</taxon>
        <taxon>Magnoliopsida</taxon>
        <taxon>eudicotyledons</taxon>
        <taxon>Gunneridae</taxon>
        <taxon>Pentapetalae</taxon>
        <taxon>asterids</taxon>
        <taxon>campanulids</taxon>
        <taxon>Asterales</taxon>
        <taxon>Asteraceae</taxon>
        <taxon>Asteroideae</taxon>
        <taxon>Anthemideae</taxon>
        <taxon>Anthemidinae</taxon>
        <taxon>Tanacetum</taxon>
    </lineage>
</organism>
<reference evidence="2" key="2">
    <citation type="submission" date="2022-01" db="EMBL/GenBank/DDBJ databases">
        <authorList>
            <person name="Yamashiro T."/>
            <person name="Shiraishi A."/>
            <person name="Satake H."/>
            <person name="Nakayama K."/>
        </authorList>
    </citation>
    <scope>NUCLEOTIDE SEQUENCE</scope>
</reference>
<keyword evidence="3" id="KW-1185">Reference proteome</keyword>
<gene>
    <name evidence="2" type="ORF">Tco_0858831</name>
</gene>
<comment type="caution">
    <text evidence="2">The sequence shown here is derived from an EMBL/GenBank/DDBJ whole genome shotgun (WGS) entry which is preliminary data.</text>
</comment>
<feature type="region of interest" description="Disordered" evidence="1">
    <location>
        <begin position="439"/>
        <end position="480"/>
    </location>
</feature>
<dbReference type="EMBL" id="BQNB010013096">
    <property type="protein sequence ID" value="GJT11789.1"/>
    <property type="molecule type" value="Genomic_DNA"/>
</dbReference>
<reference evidence="2" key="1">
    <citation type="journal article" date="2022" name="Int. J. Mol. Sci.">
        <title>Draft Genome of Tanacetum Coccineum: Genomic Comparison of Closely Related Tanacetum-Family Plants.</title>
        <authorList>
            <person name="Yamashiro T."/>
            <person name="Shiraishi A."/>
            <person name="Nakayama K."/>
            <person name="Satake H."/>
        </authorList>
    </citation>
    <scope>NUCLEOTIDE SEQUENCE</scope>
</reference>
<feature type="compositionally biased region" description="Gly residues" evidence="1">
    <location>
        <begin position="467"/>
        <end position="480"/>
    </location>
</feature>
<protein>
    <submittedName>
        <fullName evidence="2">Uncharacterized protein</fullName>
    </submittedName>
</protein>
<feature type="compositionally biased region" description="Low complexity" evidence="1">
    <location>
        <begin position="439"/>
        <end position="451"/>
    </location>
</feature>
<proteinExistence type="predicted"/>
<evidence type="ECO:0000313" key="2">
    <source>
        <dbReference type="EMBL" id="GJT11789.1"/>
    </source>
</evidence>
<evidence type="ECO:0000313" key="3">
    <source>
        <dbReference type="Proteomes" id="UP001151760"/>
    </source>
</evidence>
<accession>A0ABQ5BEA1</accession>
<evidence type="ECO:0000256" key="1">
    <source>
        <dbReference type="SAM" id="MobiDB-lite"/>
    </source>
</evidence>
<sequence length="480" mass="52315">MSHFTILIPSDFTSESAGSSASLVILLDTKVEVIVVHAVLPEIAPEAEAAIVASPTPVLDLAIESDLEVEPSKAPPSPDYILVSPIHALSHPEIFRAKVIENQVMAAPVISISSDSSEESVGSHAPRVILFGAIPAIIPVIPEVPIVLADPIVTPKVGTVSVVSPAGVLDLVDYSSSSDSDPLEDSLPLAPDLSLVSPFLCYDDIEANGESEPAKQRPAKSRRDVSSILLLLQSPTYVFNVDIPTTALLITSKGLDFHTHQSQAKIASTQQQIIYSKEEHMEVDTADAEAVADVGRMMRSLRRRLCWQATREIVVDPFAIGDSSESSRGGIPDLEDTNYDIFHYMSEVHIDRITEIKTTQRQLETKRDRIDSIRWHMALSQEEFRQVRRDRDDTRRRLGGWSRITMTITRSGMTPEAIEELINRRVEEALAAHEATRAANALEAENQSQNGSDDDNGNGDNRDGENRNGGNGNGGNGNPN</sequence>